<evidence type="ECO:0008006" key="9">
    <source>
        <dbReference type="Google" id="ProtNLM"/>
    </source>
</evidence>
<feature type="transmembrane region" description="Helical" evidence="6">
    <location>
        <begin position="63"/>
        <end position="81"/>
    </location>
</feature>
<feature type="transmembrane region" description="Helical" evidence="6">
    <location>
        <begin position="29"/>
        <end position="51"/>
    </location>
</feature>
<dbReference type="AlphaFoldDB" id="A0AAV7NUZ6"/>
<evidence type="ECO:0000256" key="6">
    <source>
        <dbReference type="SAM" id="Phobius"/>
    </source>
</evidence>
<evidence type="ECO:0000313" key="7">
    <source>
        <dbReference type="EMBL" id="KAJ1119918.1"/>
    </source>
</evidence>
<reference evidence="7" key="1">
    <citation type="journal article" date="2022" name="bioRxiv">
        <title>Sequencing and chromosome-scale assembly of the giantPleurodeles waltlgenome.</title>
        <authorList>
            <person name="Brown T."/>
            <person name="Elewa A."/>
            <person name="Iarovenko S."/>
            <person name="Subramanian E."/>
            <person name="Araus A.J."/>
            <person name="Petzold A."/>
            <person name="Susuki M."/>
            <person name="Suzuki K.-i.T."/>
            <person name="Hayashi T."/>
            <person name="Toyoda A."/>
            <person name="Oliveira C."/>
            <person name="Osipova E."/>
            <person name="Leigh N.D."/>
            <person name="Simon A."/>
            <person name="Yun M.H."/>
        </authorList>
    </citation>
    <scope>NUCLEOTIDE SEQUENCE</scope>
    <source>
        <strain evidence="7">20211129_DDA</strain>
        <tissue evidence="7">Liver</tissue>
    </source>
</reference>
<sequence length="197" mass="21615">MDRMDLGKPEVVRFLIKKLEQLPEGDRKLFAYGSVFLGINSSFAGLIGNSFFRRTLNVTQAHFTSSLPMAVLPFLTTVIVYNGTVTTPLLSGDLNCPTCAVVRGALAGSVVGGLYPIALALPINAGLAARYSTAPLPEKGNVLRFWMSVSKQVLKRMSYVLILQALFGAYISSRHYSLYLKMLQLPEPRVDAEELNE</sequence>
<feature type="transmembrane region" description="Helical" evidence="6">
    <location>
        <begin position="101"/>
        <end position="121"/>
    </location>
</feature>
<keyword evidence="2 6" id="KW-0812">Transmembrane</keyword>
<dbReference type="Proteomes" id="UP001066276">
    <property type="component" value="Chromosome 8"/>
</dbReference>
<evidence type="ECO:0000313" key="8">
    <source>
        <dbReference type="Proteomes" id="UP001066276"/>
    </source>
</evidence>
<dbReference type="EMBL" id="JANPWB010000012">
    <property type="protein sequence ID" value="KAJ1119918.1"/>
    <property type="molecule type" value="Genomic_DNA"/>
</dbReference>
<dbReference type="InterPro" id="IPR009801">
    <property type="entry name" value="TMEM126"/>
</dbReference>
<comment type="caution">
    <text evidence="7">The sequence shown here is derived from an EMBL/GenBank/DDBJ whole genome shotgun (WGS) entry which is preliminary data.</text>
</comment>
<keyword evidence="5 6" id="KW-0472">Membrane</keyword>
<dbReference type="PANTHER" id="PTHR16296">
    <property type="entry name" value="UNCHARACTERIZED HYPOTHALAMUS PROTEIN HT007"/>
    <property type="match status" value="1"/>
</dbReference>
<name>A0AAV7NUZ6_PLEWA</name>
<proteinExistence type="predicted"/>
<evidence type="ECO:0000256" key="3">
    <source>
        <dbReference type="ARBA" id="ARBA00022989"/>
    </source>
</evidence>
<gene>
    <name evidence="7" type="ORF">NDU88_008101</name>
</gene>
<dbReference type="GO" id="GO:0032981">
    <property type="term" value="P:mitochondrial respiratory chain complex I assembly"/>
    <property type="evidence" value="ECO:0007669"/>
    <property type="project" value="TreeGrafter"/>
</dbReference>
<dbReference type="GO" id="GO:0031966">
    <property type="term" value="C:mitochondrial membrane"/>
    <property type="evidence" value="ECO:0007669"/>
    <property type="project" value="UniProtKB-SubCell"/>
</dbReference>
<comment type="subcellular location">
    <subcellularLocation>
        <location evidence="1">Mitochondrion membrane</location>
        <topology evidence="1">Multi-pass membrane protein</topology>
    </subcellularLocation>
</comment>
<keyword evidence="3 6" id="KW-1133">Transmembrane helix</keyword>
<protein>
    <recommendedName>
        <fullName evidence="9">Transmembrane protein 126A</fullName>
    </recommendedName>
</protein>
<evidence type="ECO:0000256" key="4">
    <source>
        <dbReference type="ARBA" id="ARBA00023128"/>
    </source>
</evidence>
<keyword evidence="4" id="KW-0496">Mitochondrion</keyword>
<evidence type="ECO:0000256" key="1">
    <source>
        <dbReference type="ARBA" id="ARBA00004225"/>
    </source>
</evidence>
<dbReference type="Pfam" id="PF07114">
    <property type="entry name" value="TMEM126"/>
    <property type="match status" value="1"/>
</dbReference>
<evidence type="ECO:0000256" key="5">
    <source>
        <dbReference type="ARBA" id="ARBA00023136"/>
    </source>
</evidence>
<accession>A0AAV7NUZ6</accession>
<evidence type="ECO:0000256" key="2">
    <source>
        <dbReference type="ARBA" id="ARBA00022692"/>
    </source>
</evidence>
<organism evidence="7 8">
    <name type="scientific">Pleurodeles waltl</name>
    <name type="common">Iberian ribbed newt</name>
    <dbReference type="NCBI Taxonomy" id="8319"/>
    <lineage>
        <taxon>Eukaryota</taxon>
        <taxon>Metazoa</taxon>
        <taxon>Chordata</taxon>
        <taxon>Craniata</taxon>
        <taxon>Vertebrata</taxon>
        <taxon>Euteleostomi</taxon>
        <taxon>Amphibia</taxon>
        <taxon>Batrachia</taxon>
        <taxon>Caudata</taxon>
        <taxon>Salamandroidea</taxon>
        <taxon>Salamandridae</taxon>
        <taxon>Pleurodelinae</taxon>
        <taxon>Pleurodeles</taxon>
    </lineage>
</organism>
<dbReference type="PANTHER" id="PTHR16296:SF2">
    <property type="entry name" value="TRANSMEMBRANE PROTEIN 126A"/>
    <property type="match status" value="1"/>
</dbReference>
<keyword evidence="8" id="KW-1185">Reference proteome</keyword>